<gene>
    <name evidence="6" type="ORF">RHIZ70_4147</name>
</gene>
<proteinExistence type="inferred from homology"/>
<dbReference type="InterPro" id="IPR001492">
    <property type="entry name" value="Flagellin"/>
</dbReference>
<evidence type="ECO:0000313" key="6">
    <source>
        <dbReference type="EMBL" id="SSC68439.1"/>
    </source>
</evidence>
<dbReference type="RefSeq" id="WP_115671045.1">
    <property type="nucleotide sequence ID" value="NZ_UEYP01000007.1"/>
</dbReference>
<comment type="function">
    <text evidence="3">Flagellin is the subunit protein which polymerizes to form the filaments of bacterial flagella.</text>
</comment>
<evidence type="ECO:0000256" key="2">
    <source>
        <dbReference type="ARBA" id="ARBA00023143"/>
    </source>
</evidence>
<evidence type="ECO:0000256" key="3">
    <source>
        <dbReference type="RuleBase" id="RU362073"/>
    </source>
</evidence>
<dbReference type="InterPro" id="IPR001029">
    <property type="entry name" value="Flagellin_N"/>
</dbReference>
<keyword evidence="7" id="KW-1185">Reference proteome</keyword>
<dbReference type="GO" id="GO:0009288">
    <property type="term" value="C:bacterial-type flagellum"/>
    <property type="evidence" value="ECO:0007669"/>
    <property type="project" value="UniProtKB-SubCell"/>
</dbReference>
<comment type="subcellular location">
    <subcellularLocation>
        <location evidence="3">Secreted</location>
    </subcellularLocation>
    <subcellularLocation>
        <location evidence="3">Bacterial flagellum</location>
    </subcellularLocation>
</comment>
<organism evidence="6 7">
    <name type="scientific">Ciceribacter selenitireducens ATCC BAA-1503</name>
    <dbReference type="NCBI Taxonomy" id="1336235"/>
    <lineage>
        <taxon>Bacteria</taxon>
        <taxon>Pseudomonadati</taxon>
        <taxon>Pseudomonadota</taxon>
        <taxon>Alphaproteobacteria</taxon>
        <taxon>Hyphomicrobiales</taxon>
        <taxon>Rhizobiaceae</taxon>
        <taxon>Ciceribacter</taxon>
    </lineage>
</organism>
<dbReference type="Gene3D" id="1.20.1330.10">
    <property type="entry name" value="f41 fragment of flagellin, N-terminal domain"/>
    <property type="match status" value="1"/>
</dbReference>
<dbReference type="Proteomes" id="UP000254764">
    <property type="component" value="Unassembled WGS sequence"/>
</dbReference>
<comment type="similarity">
    <text evidence="1 3">Belongs to the bacterial flagellin family.</text>
</comment>
<dbReference type="STRING" id="1336235.GCA_000518785_02739"/>
<feature type="domain" description="Flagellin N-terminal" evidence="4">
    <location>
        <begin position="4"/>
        <end position="136"/>
    </location>
</feature>
<protein>
    <recommendedName>
        <fullName evidence="3">Flagellin</fullName>
    </recommendedName>
</protein>
<dbReference type="PANTHER" id="PTHR42792:SF2">
    <property type="entry name" value="FLAGELLIN"/>
    <property type="match status" value="1"/>
</dbReference>
<evidence type="ECO:0000313" key="7">
    <source>
        <dbReference type="Proteomes" id="UP000254764"/>
    </source>
</evidence>
<dbReference type="Pfam" id="PF00669">
    <property type="entry name" value="Flagellin_N"/>
    <property type="match status" value="1"/>
</dbReference>
<dbReference type="SUPFAM" id="SSF64518">
    <property type="entry name" value="Phase 1 flagellin"/>
    <property type="match status" value="1"/>
</dbReference>
<dbReference type="PANTHER" id="PTHR42792">
    <property type="entry name" value="FLAGELLIN"/>
    <property type="match status" value="1"/>
</dbReference>
<name>A0A376AKX3_9HYPH</name>
<accession>A0A376AKX3</accession>
<reference evidence="7" key="1">
    <citation type="submission" date="2018-07" db="EMBL/GenBank/DDBJ databases">
        <authorList>
            <person name="Peiro R."/>
            <person name="Begona"/>
            <person name="Cbmso G."/>
            <person name="Lopez M."/>
            <person name="Gonzalez S."/>
        </authorList>
    </citation>
    <scope>NUCLEOTIDE SEQUENCE [LARGE SCALE GENOMIC DNA]</scope>
</reference>
<evidence type="ECO:0000259" key="5">
    <source>
        <dbReference type="Pfam" id="PF00700"/>
    </source>
</evidence>
<keyword evidence="2 3" id="KW-0975">Bacterial flagellum</keyword>
<evidence type="ECO:0000259" key="4">
    <source>
        <dbReference type="Pfam" id="PF00669"/>
    </source>
</evidence>
<feature type="domain" description="Flagellin C-terminal" evidence="5">
    <location>
        <begin position="236"/>
        <end position="320"/>
    </location>
</feature>
<dbReference type="GO" id="GO:0005576">
    <property type="term" value="C:extracellular region"/>
    <property type="evidence" value="ECO:0007669"/>
    <property type="project" value="UniProtKB-SubCell"/>
</dbReference>
<dbReference type="InterPro" id="IPR046358">
    <property type="entry name" value="Flagellin_C"/>
</dbReference>
<keyword evidence="3" id="KW-0964">Secreted</keyword>
<dbReference type="EMBL" id="UEYP01000007">
    <property type="protein sequence ID" value="SSC68439.1"/>
    <property type="molecule type" value="Genomic_DNA"/>
</dbReference>
<sequence length="321" mass="34189">MLSFNTNNGAILALDVLRSTTGDRDATMGRMSSGQRVATAADNAAYWSIATTMRSDNKMLSAVEDALGLASGIVDSANNGFSAATDTLVEIKKLLVLAREPGVDRDKVNTDLDQLKDQLKTIASASSFSEQNWLKRTDLADDVDRELVGSFRRDADGGVTVTSITYEIAGTAGTTDVNFLVDDLSGDSGILTGSGFATELGTSKSWVLFNGENGGAYDEIMLTEATTDAEIEEMISVVDAMAERTIEVATSLGAISTRIELQSEFTKDLQDSIESGVGKMVDADLNAEATRLKALQTQEQLGIQALQIANSGTERFLDLLL</sequence>
<dbReference type="GO" id="GO:0005198">
    <property type="term" value="F:structural molecule activity"/>
    <property type="evidence" value="ECO:0007669"/>
    <property type="project" value="UniProtKB-UniRule"/>
</dbReference>
<dbReference type="Pfam" id="PF00700">
    <property type="entry name" value="Flagellin_C"/>
    <property type="match status" value="1"/>
</dbReference>
<dbReference type="AlphaFoldDB" id="A0A376AKX3"/>
<evidence type="ECO:0000256" key="1">
    <source>
        <dbReference type="ARBA" id="ARBA00005709"/>
    </source>
</evidence>
<dbReference type="OrthoDB" id="8328560at2"/>